<comment type="catalytic activity">
    <reaction evidence="1">
        <text>RNA(n) + a ribonucleoside 5'-triphosphate = RNA(n+1) + diphosphate</text>
        <dbReference type="Rhea" id="RHEA:21248"/>
        <dbReference type="Rhea" id="RHEA-COMP:14527"/>
        <dbReference type="Rhea" id="RHEA-COMP:17342"/>
        <dbReference type="ChEBI" id="CHEBI:33019"/>
        <dbReference type="ChEBI" id="CHEBI:61557"/>
        <dbReference type="ChEBI" id="CHEBI:140395"/>
        <dbReference type="EC" id="2.7.7.48"/>
    </reaction>
</comment>
<evidence type="ECO:0000256" key="1">
    <source>
        <dbReference type="RuleBase" id="RU363098"/>
    </source>
</evidence>
<proteinExistence type="inferred from homology"/>
<dbReference type="EMBL" id="WHVB01000018">
    <property type="protein sequence ID" value="KAF8473653.1"/>
    <property type="molecule type" value="Genomic_DNA"/>
</dbReference>
<dbReference type="GO" id="GO:0031380">
    <property type="term" value="C:nuclear RNA-directed RNA polymerase complex"/>
    <property type="evidence" value="ECO:0007669"/>
    <property type="project" value="TreeGrafter"/>
</dbReference>
<keyword evidence="1" id="KW-0808">Transferase</keyword>
<organism evidence="3 4">
    <name type="scientific">Russula ochroleuca</name>
    <dbReference type="NCBI Taxonomy" id="152965"/>
    <lineage>
        <taxon>Eukaryota</taxon>
        <taxon>Fungi</taxon>
        <taxon>Dikarya</taxon>
        <taxon>Basidiomycota</taxon>
        <taxon>Agaricomycotina</taxon>
        <taxon>Agaricomycetes</taxon>
        <taxon>Russulales</taxon>
        <taxon>Russulaceae</taxon>
        <taxon>Russula</taxon>
    </lineage>
</organism>
<dbReference type="InterPro" id="IPR007855">
    <property type="entry name" value="RDRP"/>
</dbReference>
<dbReference type="PANTHER" id="PTHR23079:SF55">
    <property type="entry name" value="RNA-DIRECTED RNA POLYMERASE"/>
    <property type="match status" value="1"/>
</dbReference>
<dbReference type="GO" id="GO:0003968">
    <property type="term" value="F:RNA-directed RNA polymerase activity"/>
    <property type="evidence" value="ECO:0007669"/>
    <property type="project" value="UniProtKB-KW"/>
</dbReference>
<sequence length="1266" mass="144443">MEIELTHVNFDADVYDVRKAVAAVLHGPDLYNPNDKKNKGRVPNFEIEMGKSPAGRSHNGKAVLRVGSKLGSRLIKWYWDSKDNNIVVKGRRLKVFDLFETVPPVVKQRLEKTLYIDPEQDKQRSQIEEEVRLVRLRIAKVQFGVCDQRGTFSVEHERDFLSNSAAYIYLVYEHKLIHIDIGQRETEEINYMIFVKFSTIRRLELEYDECGQALAIILDLHTPPNFEQESYNGQAPEGIKRNGKYKTRDRISAIDPEHDRVAPYVHHLRICLNDREDLPIFKKICEIAQCEPRPTCVPCVDAHAEGFFSRDHIDKVQSWIETMDWKNAFQIEACLRSGLLTTHDLLVTLQKPIEQAIQYYGAEAPQFLRLFLVALKMRKVDEELGDCFARTRENHANIKPLRLAPGHISCHHVVITPSRILLEGPYTTQSNRAIRRYQSHDPGLAERFIRVEFRDEDRLAYRWDGNVDGTWFLKQRVGGILRRGFKLGGRDFEFLAYSTSALREHSVWFVSPFHDPVEGYVTSEKIRASLGDFSKLLRTPSKYAARIAQAFTATDPSVKIRRDQWEEQDDLGNHTDGVGTISPQLADMIWEAQCKGSHHFREHRVRPSAYQFRFLGYKGVVVVDHRLQGTMMRLRESQRKFLVHDAEGEEFEIARSFDYPNPVHLNRPVVMALEDRGVDKETFLDLQEKAKALIYHSKDSLENFSKLLTKYNLGGSFHLEFILEQLSKLGLDFKDGTDKKAIEGAFFERLVRYSMNHSLREVKFKARIPVPDSYQLVGVADEGQAYIEEGIASEDDVYTLEPGKIYVCIQNSTHEQPIYLKGTCVISRSPVIHPGDVQRVYAVGKPPEDKICFFRGLKNVVVLPAVGAYLRVSGVPSSTYPPSRRAFAGIVPRRRRFGRVRICITEGHKCSQLCSDTYDIYHANQGLIPQVHTAAADENKSDPWTLDENRGDATVEDICDFIVKYINSDVMVCLRPVLGVSSSSLSCDSQGLLADRHIIIADQSKDGVFDWRCMKLAELCSKAVDYAKNGNPVDIHNNLPKQLIKFKPDWHKAEVTGARELDYYISERALGHMFRNIKLLDPDKPIEGLPTEYLEAAVSLKDPISHVLAPLIQRTLNSDADADGAGPGAESENGHAEELHAHYVREMRYICVTHTLVDTPDVRLKEEEVVLGTILANCVQPRRRTDRTYRMKLHAGGLVNDIRGQIVQSEDTPTEDQLRSGLRCAWDVWAWAQRHRDREFIESFSIIALGLVFDCLERLGGGLPQT</sequence>
<dbReference type="Proteomes" id="UP000759537">
    <property type="component" value="Unassembled WGS sequence"/>
</dbReference>
<name>A0A9P5JZG5_9AGAM</name>
<reference evidence="3" key="1">
    <citation type="submission" date="2019-10" db="EMBL/GenBank/DDBJ databases">
        <authorList>
            <consortium name="DOE Joint Genome Institute"/>
            <person name="Kuo A."/>
            <person name="Miyauchi S."/>
            <person name="Kiss E."/>
            <person name="Drula E."/>
            <person name="Kohler A."/>
            <person name="Sanchez-Garcia M."/>
            <person name="Andreopoulos B."/>
            <person name="Barry K.W."/>
            <person name="Bonito G."/>
            <person name="Buee M."/>
            <person name="Carver A."/>
            <person name="Chen C."/>
            <person name="Cichocki N."/>
            <person name="Clum A."/>
            <person name="Culley D."/>
            <person name="Crous P.W."/>
            <person name="Fauchery L."/>
            <person name="Girlanda M."/>
            <person name="Hayes R."/>
            <person name="Keri Z."/>
            <person name="LaButti K."/>
            <person name="Lipzen A."/>
            <person name="Lombard V."/>
            <person name="Magnuson J."/>
            <person name="Maillard F."/>
            <person name="Morin E."/>
            <person name="Murat C."/>
            <person name="Nolan M."/>
            <person name="Ohm R."/>
            <person name="Pangilinan J."/>
            <person name="Pereira M."/>
            <person name="Perotto S."/>
            <person name="Peter M."/>
            <person name="Riley R."/>
            <person name="Sitrit Y."/>
            <person name="Stielow B."/>
            <person name="Szollosi G."/>
            <person name="Zifcakova L."/>
            <person name="Stursova M."/>
            <person name="Spatafora J.W."/>
            <person name="Tedersoo L."/>
            <person name="Vaario L.-M."/>
            <person name="Yamada A."/>
            <person name="Yan M."/>
            <person name="Wang P."/>
            <person name="Xu J."/>
            <person name="Bruns T."/>
            <person name="Baldrian P."/>
            <person name="Vilgalys R."/>
            <person name="Henrissat B."/>
            <person name="Grigoriev I.V."/>
            <person name="Hibbett D."/>
            <person name="Nagy L.G."/>
            <person name="Martin F.M."/>
        </authorList>
    </citation>
    <scope>NUCLEOTIDE SEQUENCE</scope>
    <source>
        <strain evidence="3">Prilba</strain>
    </source>
</reference>
<gene>
    <name evidence="3" type="ORF">DFH94DRAFT_840222</name>
</gene>
<evidence type="ECO:0000313" key="4">
    <source>
        <dbReference type="Proteomes" id="UP000759537"/>
    </source>
</evidence>
<dbReference type="GO" id="GO:0003723">
    <property type="term" value="F:RNA binding"/>
    <property type="evidence" value="ECO:0007669"/>
    <property type="project" value="UniProtKB-KW"/>
</dbReference>
<dbReference type="AlphaFoldDB" id="A0A9P5JZG5"/>
<reference evidence="3" key="2">
    <citation type="journal article" date="2020" name="Nat. Commun.">
        <title>Large-scale genome sequencing of mycorrhizal fungi provides insights into the early evolution of symbiotic traits.</title>
        <authorList>
            <person name="Miyauchi S."/>
            <person name="Kiss E."/>
            <person name="Kuo A."/>
            <person name="Drula E."/>
            <person name="Kohler A."/>
            <person name="Sanchez-Garcia M."/>
            <person name="Morin E."/>
            <person name="Andreopoulos B."/>
            <person name="Barry K.W."/>
            <person name="Bonito G."/>
            <person name="Buee M."/>
            <person name="Carver A."/>
            <person name="Chen C."/>
            <person name="Cichocki N."/>
            <person name="Clum A."/>
            <person name="Culley D."/>
            <person name="Crous P.W."/>
            <person name="Fauchery L."/>
            <person name="Girlanda M."/>
            <person name="Hayes R.D."/>
            <person name="Keri Z."/>
            <person name="LaButti K."/>
            <person name="Lipzen A."/>
            <person name="Lombard V."/>
            <person name="Magnuson J."/>
            <person name="Maillard F."/>
            <person name="Murat C."/>
            <person name="Nolan M."/>
            <person name="Ohm R.A."/>
            <person name="Pangilinan J."/>
            <person name="Pereira M.F."/>
            <person name="Perotto S."/>
            <person name="Peter M."/>
            <person name="Pfister S."/>
            <person name="Riley R."/>
            <person name="Sitrit Y."/>
            <person name="Stielow J.B."/>
            <person name="Szollosi G."/>
            <person name="Zifcakova L."/>
            <person name="Stursova M."/>
            <person name="Spatafora J.W."/>
            <person name="Tedersoo L."/>
            <person name="Vaario L.M."/>
            <person name="Yamada A."/>
            <person name="Yan M."/>
            <person name="Wang P."/>
            <person name="Xu J."/>
            <person name="Bruns T."/>
            <person name="Baldrian P."/>
            <person name="Vilgalys R."/>
            <person name="Dunand C."/>
            <person name="Henrissat B."/>
            <person name="Grigoriev I.V."/>
            <person name="Hibbett D."/>
            <person name="Nagy L.G."/>
            <person name="Martin F.M."/>
        </authorList>
    </citation>
    <scope>NUCLEOTIDE SEQUENCE</scope>
    <source>
        <strain evidence="3">Prilba</strain>
    </source>
</reference>
<protein>
    <recommendedName>
        <fullName evidence="1">RNA-dependent RNA polymerase</fullName>
        <ecNumber evidence="1">2.7.7.48</ecNumber>
    </recommendedName>
</protein>
<dbReference type="InterPro" id="IPR057596">
    <property type="entry name" value="RDRP_core"/>
</dbReference>
<keyword evidence="1" id="KW-0548">Nucleotidyltransferase</keyword>
<feature type="domain" description="RDRP core" evidence="2">
    <location>
        <begin position="988"/>
        <end position="1077"/>
    </location>
</feature>
<keyword evidence="1" id="KW-0694">RNA-binding</keyword>
<dbReference type="PANTHER" id="PTHR23079">
    <property type="entry name" value="RNA-DEPENDENT RNA POLYMERASE"/>
    <property type="match status" value="1"/>
</dbReference>
<accession>A0A9P5JZG5</accession>
<dbReference type="GO" id="GO:0030422">
    <property type="term" value="P:siRNA processing"/>
    <property type="evidence" value="ECO:0007669"/>
    <property type="project" value="TreeGrafter"/>
</dbReference>
<keyword evidence="1" id="KW-0696">RNA-directed RNA polymerase</keyword>
<evidence type="ECO:0000259" key="2">
    <source>
        <dbReference type="Pfam" id="PF05183"/>
    </source>
</evidence>
<comment type="similarity">
    <text evidence="1">Belongs to the RdRP family.</text>
</comment>
<comment type="caution">
    <text evidence="3">The sequence shown here is derived from an EMBL/GenBank/DDBJ whole genome shotgun (WGS) entry which is preliminary data.</text>
</comment>
<feature type="domain" description="RDRP core" evidence="2">
    <location>
        <begin position="415"/>
        <end position="971"/>
    </location>
</feature>
<evidence type="ECO:0000313" key="3">
    <source>
        <dbReference type="EMBL" id="KAF8473653.1"/>
    </source>
</evidence>
<dbReference type="OrthoDB" id="6513042at2759"/>
<dbReference type="Pfam" id="PF05183">
    <property type="entry name" value="RdRP"/>
    <property type="match status" value="2"/>
</dbReference>
<dbReference type="EC" id="2.7.7.48" evidence="1"/>
<keyword evidence="4" id="KW-1185">Reference proteome</keyword>